<dbReference type="InterPro" id="IPR032466">
    <property type="entry name" value="Metal_Hydrolase"/>
</dbReference>
<evidence type="ECO:0000313" key="2">
    <source>
        <dbReference type="EMBL" id="CAI5735904.1"/>
    </source>
</evidence>
<dbReference type="Gene3D" id="2.30.40.10">
    <property type="entry name" value="Urease, subunit C, domain 1"/>
    <property type="match status" value="1"/>
</dbReference>
<gene>
    <name evidence="2" type="ORF">HBR001_LOCUS6643</name>
</gene>
<organism evidence="2 3">
    <name type="scientific">Hyaloperonospora brassicae</name>
    <name type="common">Brassica downy mildew</name>
    <name type="synonym">Peronospora brassicae</name>
    <dbReference type="NCBI Taxonomy" id="162125"/>
    <lineage>
        <taxon>Eukaryota</taxon>
        <taxon>Sar</taxon>
        <taxon>Stramenopiles</taxon>
        <taxon>Oomycota</taxon>
        <taxon>Peronosporomycetes</taxon>
        <taxon>Peronosporales</taxon>
        <taxon>Peronosporaceae</taxon>
        <taxon>Hyaloperonospora</taxon>
    </lineage>
</organism>
<evidence type="ECO:0000259" key="1">
    <source>
        <dbReference type="Pfam" id="PF07969"/>
    </source>
</evidence>
<dbReference type="SUPFAM" id="SSF51556">
    <property type="entry name" value="Metallo-dependent hydrolases"/>
    <property type="match status" value="1"/>
</dbReference>
<dbReference type="Gene3D" id="3.10.310.70">
    <property type="match status" value="1"/>
</dbReference>
<dbReference type="Gene3D" id="3.20.20.140">
    <property type="entry name" value="Metal-dependent hydrolases"/>
    <property type="match status" value="1"/>
</dbReference>
<dbReference type="GO" id="GO:0016810">
    <property type="term" value="F:hydrolase activity, acting on carbon-nitrogen (but not peptide) bonds"/>
    <property type="evidence" value="ECO:0007669"/>
    <property type="project" value="InterPro"/>
</dbReference>
<dbReference type="InterPro" id="IPR013108">
    <property type="entry name" value="Amidohydro_3"/>
</dbReference>
<accession>A0AAV0UK87</accession>
<dbReference type="Pfam" id="PF07969">
    <property type="entry name" value="Amidohydro_3"/>
    <property type="match status" value="1"/>
</dbReference>
<dbReference type="PANTHER" id="PTHR22642">
    <property type="entry name" value="IMIDAZOLONEPROPIONASE"/>
    <property type="match status" value="1"/>
</dbReference>
<sequence length="554" mass="60350">MKNFVNGKIWQWNANSSVAGAYAEWMSVSHDGCIAAVGSGSPPPADETENLNGALVLPGLHDSHIHVSMLGECAEWLNLSGCTSFEMFTERLRKYDAQYPAKAWVVGYGWAQDELSSDARYPSRHDIDDVIQDRPVLLHRSCWHIAVVNTKALVIAGVEWTATSQDDRDGAIGVDDDGATGILKEHAVQLVQKHVNEPSLDLRVDYCKEALKKCVRAGLTAVHTNDEDAWRVYTKLQAEDGLPVRVYLTPSIHELGKSMVPKAGDCNGLVSCHRMKIFSDGSLGAETAALRVPYKGTSNKGLLVHSDEDLAQLIGNANAAGYRVEVHAIGDRAVEQVLNALQAAGVGPHRRPILTHCQILGKDLIARMREQGVIASIQPSFTVSDAAFVRKRLRDEVVPFSYCWKRLLDSAVVCAGGSDAPIETCNPFQGMYDALHRHTEDLPERVFLPNEQLSFDEALALYTKGGAFAVMAEHTLGQLAPGYCADFVVLGTDVTRDPSALVALDLVSGVWVNGKQTYQYDSASTGAMDSESDFSTSFLPGKNGHGHMCRCCQR</sequence>
<dbReference type="EMBL" id="CANTFL010001293">
    <property type="protein sequence ID" value="CAI5735904.1"/>
    <property type="molecule type" value="Genomic_DNA"/>
</dbReference>
<reference evidence="2" key="1">
    <citation type="submission" date="2022-12" db="EMBL/GenBank/DDBJ databases">
        <authorList>
            <person name="Webb A."/>
        </authorList>
    </citation>
    <scope>NUCLEOTIDE SEQUENCE</scope>
    <source>
        <strain evidence="2">Hp1</strain>
    </source>
</reference>
<comment type="caution">
    <text evidence="2">The sequence shown here is derived from an EMBL/GenBank/DDBJ whole genome shotgun (WGS) entry which is preliminary data.</text>
</comment>
<dbReference type="CDD" id="cd01300">
    <property type="entry name" value="YtcJ_like"/>
    <property type="match status" value="1"/>
</dbReference>
<dbReference type="InterPro" id="IPR033932">
    <property type="entry name" value="YtcJ-like"/>
</dbReference>
<dbReference type="InterPro" id="IPR011059">
    <property type="entry name" value="Metal-dep_hydrolase_composite"/>
</dbReference>
<dbReference type="AlphaFoldDB" id="A0AAV0UK87"/>
<dbReference type="SUPFAM" id="SSF51338">
    <property type="entry name" value="Composite domain of metallo-dependent hydrolases"/>
    <property type="match status" value="1"/>
</dbReference>
<dbReference type="Proteomes" id="UP001162031">
    <property type="component" value="Unassembled WGS sequence"/>
</dbReference>
<dbReference type="PANTHER" id="PTHR22642:SF2">
    <property type="entry name" value="PROTEIN LONG AFTER FAR-RED 3"/>
    <property type="match status" value="1"/>
</dbReference>
<proteinExistence type="predicted"/>
<protein>
    <recommendedName>
        <fullName evidence="1">Amidohydrolase 3 domain-containing protein</fullName>
    </recommendedName>
</protein>
<feature type="domain" description="Amidohydrolase 3" evidence="1">
    <location>
        <begin position="47"/>
        <end position="518"/>
    </location>
</feature>
<name>A0AAV0UK87_HYABA</name>
<evidence type="ECO:0000313" key="3">
    <source>
        <dbReference type="Proteomes" id="UP001162031"/>
    </source>
</evidence>
<keyword evidence="3" id="KW-1185">Reference proteome</keyword>